<dbReference type="PRINTS" id="PR00080">
    <property type="entry name" value="SDRFAMILY"/>
</dbReference>
<dbReference type="EMBL" id="PUEV01000122">
    <property type="protein sequence ID" value="PQM49812.1"/>
    <property type="molecule type" value="Genomic_DNA"/>
</dbReference>
<feature type="domain" description="Ketoreductase" evidence="4">
    <location>
        <begin position="40"/>
        <end position="226"/>
    </location>
</feature>
<evidence type="ECO:0000256" key="1">
    <source>
        <dbReference type="ARBA" id="ARBA00006484"/>
    </source>
</evidence>
<keyword evidence="6" id="KW-1185">Reference proteome</keyword>
<reference evidence="5 6" key="1">
    <citation type="submission" date="2018-02" db="EMBL/GenBank/DDBJ databases">
        <title>Draft genome sequence of Mycobacterium virginiense isolated from mud of a swine farm in Japan.</title>
        <authorList>
            <person name="Ohya K."/>
        </authorList>
    </citation>
    <scope>NUCLEOTIDE SEQUENCE [LARGE SCALE GENOMIC DNA]</scope>
    <source>
        <strain evidence="5 6">GF75</strain>
    </source>
</reference>
<evidence type="ECO:0000313" key="5">
    <source>
        <dbReference type="EMBL" id="PQM49812.1"/>
    </source>
</evidence>
<dbReference type="PROSITE" id="PS00061">
    <property type="entry name" value="ADH_SHORT"/>
    <property type="match status" value="1"/>
</dbReference>
<dbReference type="Pfam" id="PF00106">
    <property type="entry name" value="adh_short"/>
    <property type="match status" value="1"/>
</dbReference>
<dbReference type="InterPro" id="IPR002347">
    <property type="entry name" value="SDR_fam"/>
</dbReference>
<dbReference type="PANTHER" id="PTHR43391">
    <property type="entry name" value="RETINOL DEHYDROGENASE-RELATED"/>
    <property type="match status" value="1"/>
</dbReference>
<proteinExistence type="inferred from homology"/>
<dbReference type="CDD" id="cd05233">
    <property type="entry name" value="SDR_c"/>
    <property type="match status" value="1"/>
</dbReference>
<comment type="similarity">
    <text evidence="1 3">Belongs to the short-chain dehydrogenases/reductases (SDR) family.</text>
</comment>
<dbReference type="Proteomes" id="UP000237911">
    <property type="component" value="Unassembled WGS sequence"/>
</dbReference>
<evidence type="ECO:0000256" key="2">
    <source>
        <dbReference type="ARBA" id="ARBA00023002"/>
    </source>
</evidence>
<organism evidence="5 6">
    <name type="scientific">Mycolicibacter virginiensis</name>
    <dbReference type="NCBI Taxonomy" id="1795032"/>
    <lineage>
        <taxon>Bacteria</taxon>
        <taxon>Bacillati</taxon>
        <taxon>Actinomycetota</taxon>
        <taxon>Actinomycetes</taxon>
        <taxon>Mycobacteriales</taxon>
        <taxon>Mycobacteriaceae</taxon>
        <taxon>Mycolicibacter</taxon>
    </lineage>
</organism>
<dbReference type="InterPro" id="IPR020904">
    <property type="entry name" value="Sc_DH/Rdtase_CS"/>
</dbReference>
<name>A0A9X7IID7_9MYCO</name>
<dbReference type="SUPFAM" id="SSF51735">
    <property type="entry name" value="NAD(P)-binding Rossmann-fold domains"/>
    <property type="match status" value="1"/>
</dbReference>
<dbReference type="InterPro" id="IPR057326">
    <property type="entry name" value="KR_dom"/>
</dbReference>
<dbReference type="AlphaFoldDB" id="A0A9X7IID7"/>
<dbReference type="Gene3D" id="3.40.50.720">
    <property type="entry name" value="NAD(P)-binding Rossmann-like Domain"/>
    <property type="match status" value="1"/>
</dbReference>
<dbReference type="SMART" id="SM00822">
    <property type="entry name" value="PKS_KR"/>
    <property type="match status" value="1"/>
</dbReference>
<protein>
    <submittedName>
        <fullName evidence="5">SDR family NAD(P)-dependent oxidoreductase</fullName>
    </submittedName>
</protein>
<evidence type="ECO:0000256" key="3">
    <source>
        <dbReference type="RuleBase" id="RU000363"/>
    </source>
</evidence>
<gene>
    <name evidence="5" type="ORF">C5U48_23455</name>
</gene>
<evidence type="ECO:0000313" key="6">
    <source>
        <dbReference type="Proteomes" id="UP000237911"/>
    </source>
</evidence>
<dbReference type="RefSeq" id="WP_082108474.1">
    <property type="nucleotide sequence ID" value="NZ_PUEV01000122.1"/>
</dbReference>
<dbReference type="PRINTS" id="PR00081">
    <property type="entry name" value="GDHRDH"/>
</dbReference>
<dbReference type="GO" id="GO:0016491">
    <property type="term" value="F:oxidoreductase activity"/>
    <property type="evidence" value="ECO:0007669"/>
    <property type="project" value="UniProtKB-KW"/>
</dbReference>
<keyword evidence="2" id="KW-0560">Oxidoreductase</keyword>
<evidence type="ECO:0000259" key="4">
    <source>
        <dbReference type="SMART" id="SM00822"/>
    </source>
</evidence>
<sequence length="314" mass="33330">MISQRLPRWALGLGSSGFVIALAGLRGRHPVEPDTRFVDKVVVITGAGSGIGKALALNLAAHGAKLALSDIDADGLADTVRGAQALGAQVKADQLNVVERAEVLAYADEVADHFGEVHQVYNNAGIAYNGDVEKASFKDIERVMDVDFWGVVNGTKAFLPHLIASGDGHIINVSSLFGLIAVPGQSAYNAAKFAVRGFTEALRQEMLINGHPVKVTCVHPGGIKTGVARNATVCDGEDAQTLAEFYDRYLLLHSPEMAAQTILDGVRTGRARVLIGWEAHTLDVLVRVIGPGYQRLTAAAAGRFFPWAKAGSTR</sequence>
<dbReference type="InterPro" id="IPR036291">
    <property type="entry name" value="NAD(P)-bd_dom_sf"/>
</dbReference>
<comment type="caution">
    <text evidence="5">The sequence shown here is derived from an EMBL/GenBank/DDBJ whole genome shotgun (WGS) entry which is preliminary data.</text>
</comment>
<dbReference type="PANTHER" id="PTHR43391:SF82">
    <property type="entry name" value="OXIDOREDUCTASE SADH-RELATED"/>
    <property type="match status" value="1"/>
</dbReference>
<accession>A0A9X7IID7</accession>